<dbReference type="PANTHER" id="PTHR23407">
    <property type="entry name" value="ATPASE INHIBITOR/5-FORMYLTETRAHYDROFOLATE CYCLO-LIGASE"/>
    <property type="match status" value="1"/>
</dbReference>
<dbReference type="PIRSF" id="PIRSF006806">
    <property type="entry name" value="FTHF_cligase"/>
    <property type="match status" value="1"/>
</dbReference>
<dbReference type="Gene3D" id="3.40.50.10420">
    <property type="entry name" value="NagB/RpiA/CoA transferase-like"/>
    <property type="match status" value="1"/>
</dbReference>
<dbReference type="Pfam" id="PF01812">
    <property type="entry name" value="5-FTHF_cyc-lig"/>
    <property type="match status" value="1"/>
</dbReference>
<reference evidence="4" key="1">
    <citation type="submission" date="2020-05" db="EMBL/GenBank/DDBJ databases">
        <authorList>
            <person name="Chiriac C."/>
            <person name="Salcher M."/>
            <person name="Ghai R."/>
            <person name="Kavagutti S V."/>
        </authorList>
    </citation>
    <scope>NUCLEOTIDE SEQUENCE</scope>
</reference>
<dbReference type="GO" id="GO:0009396">
    <property type="term" value="P:folic acid-containing compound biosynthetic process"/>
    <property type="evidence" value="ECO:0007669"/>
    <property type="project" value="TreeGrafter"/>
</dbReference>
<organism evidence="4">
    <name type="scientific">freshwater metagenome</name>
    <dbReference type="NCBI Taxonomy" id="449393"/>
    <lineage>
        <taxon>unclassified sequences</taxon>
        <taxon>metagenomes</taxon>
        <taxon>ecological metagenomes</taxon>
    </lineage>
</organism>
<dbReference type="InterPro" id="IPR037171">
    <property type="entry name" value="NagB/RpiA_transferase-like"/>
</dbReference>
<dbReference type="GO" id="GO:0005524">
    <property type="term" value="F:ATP binding"/>
    <property type="evidence" value="ECO:0007669"/>
    <property type="project" value="UniProtKB-KW"/>
</dbReference>
<name>A0A6J6P9E6_9ZZZZ</name>
<dbReference type="AlphaFoldDB" id="A0A6J6P9E6"/>
<proteinExistence type="inferred from homology"/>
<keyword evidence="3" id="KW-0067">ATP-binding</keyword>
<evidence type="ECO:0000256" key="1">
    <source>
        <dbReference type="ARBA" id="ARBA00010638"/>
    </source>
</evidence>
<dbReference type="NCBIfam" id="TIGR02727">
    <property type="entry name" value="MTHFS_bact"/>
    <property type="match status" value="1"/>
</dbReference>
<dbReference type="SUPFAM" id="SSF100950">
    <property type="entry name" value="NagB/RpiA/CoA transferase-like"/>
    <property type="match status" value="1"/>
</dbReference>
<dbReference type="InterPro" id="IPR002698">
    <property type="entry name" value="FTHF_cligase"/>
</dbReference>
<sequence length="191" mass="20692">MTDLSAAEGKAALRSELRAGRSARPADEAASVRLSQQLGQYCLDNRIKVAAAYLPLPGEPDISDFLDWARDQAITLLLPTVAGQDLRWVEFDSATKIGELGFAEAAGKHGDLKRAEVVFLPALAVDLVGNRLGKGKGFYDRALAQLAASKSRAKQIAVVFDEELLLQLPAESHDQKVDAAVTASKFVWFKR</sequence>
<protein>
    <submittedName>
        <fullName evidence="4">Unannotated protein</fullName>
    </submittedName>
</protein>
<dbReference type="GO" id="GO:0030272">
    <property type="term" value="F:5-formyltetrahydrofolate cyclo-ligase activity"/>
    <property type="evidence" value="ECO:0007669"/>
    <property type="project" value="TreeGrafter"/>
</dbReference>
<dbReference type="EMBL" id="CAEZXK010000066">
    <property type="protein sequence ID" value="CAB4696131.1"/>
    <property type="molecule type" value="Genomic_DNA"/>
</dbReference>
<evidence type="ECO:0000256" key="3">
    <source>
        <dbReference type="ARBA" id="ARBA00022840"/>
    </source>
</evidence>
<gene>
    <name evidence="4" type="ORF">UFOPK2370_01253</name>
</gene>
<dbReference type="GO" id="GO:0035999">
    <property type="term" value="P:tetrahydrofolate interconversion"/>
    <property type="evidence" value="ECO:0007669"/>
    <property type="project" value="TreeGrafter"/>
</dbReference>
<dbReference type="PANTHER" id="PTHR23407:SF1">
    <property type="entry name" value="5-FORMYLTETRAHYDROFOLATE CYCLO-LIGASE"/>
    <property type="match status" value="1"/>
</dbReference>
<comment type="similarity">
    <text evidence="1">Belongs to the 5-formyltetrahydrofolate cyclo-ligase family.</text>
</comment>
<dbReference type="InterPro" id="IPR024185">
    <property type="entry name" value="FTHF_cligase-like_sf"/>
</dbReference>
<accession>A0A6J6P9E6</accession>
<evidence type="ECO:0000256" key="2">
    <source>
        <dbReference type="ARBA" id="ARBA00022741"/>
    </source>
</evidence>
<evidence type="ECO:0000313" key="4">
    <source>
        <dbReference type="EMBL" id="CAB4696131.1"/>
    </source>
</evidence>
<keyword evidence="2" id="KW-0547">Nucleotide-binding</keyword>